<dbReference type="PANTHER" id="PTHR31781:SF1">
    <property type="entry name" value="PROTEIN UNC-80 HOMOLOG"/>
    <property type="match status" value="1"/>
</dbReference>
<feature type="region of interest" description="Disordered" evidence="1">
    <location>
        <begin position="128"/>
        <end position="175"/>
    </location>
</feature>
<feature type="region of interest" description="Disordered" evidence="1">
    <location>
        <begin position="597"/>
        <end position="619"/>
    </location>
</feature>
<keyword evidence="2" id="KW-0812">Transmembrane</keyword>
<accession>A0A158R4L5</accession>
<evidence type="ECO:0000259" key="4">
    <source>
        <dbReference type="Pfam" id="PF20262"/>
    </source>
</evidence>
<dbReference type="GO" id="GO:0005261">
    <property type="term" value="F:monoatomic cation channel activity"/>
    <property type="evidence" value="ECO:0007669"/>
    <property type="project" value="TreeGrafter"/>
</dbReference>
<dbReference type="Pfam" id="PF19424">
    <property type="entry name" value="UNC80"/>
    <property type="match status" value="2"/>
</dbReference>
<feature type="region of interest" description="Disordered" evidence="1">
    <location>
        <begin position="68"/>
        <end position="90"/>
    </location>
</feature>
<keyword evidence="2" id="KW-0472">Membrane</keyword>
<feature type="transmembrane region" description="Helical" evidence="2">
    <location>
        <begin position="1115"/>
        <end position="1138"/>
    </location>
</feature>
<evidence type="ECO:0000313" key="5">
    <source>
        <dbReference type="Proteomes" id="UP000046393"/>
    </source>
</evidence>
<dbReference type="GO" id="GO:0030424">
    <property type="term" value="C:axon"/>
    <property type="evidence" value="ECO:0007669"/>
    <property type="project" value="TreeGrafter"/>
</dbReference>
<reference evidence="6" key="1">
    <citation type="submission" date="2016-04" db="UniProtKB">
        <authorList>
            <consortium name="WormBaseParasite"/>
        </authorList>
    </citation>
    <scope>IDENTIFICATION</scope>
</reference>
<dbReference type="InterPro" id="IPR016024">
    <property type="entry name" value="ARM-type_fold"/>
</dbReference>
<feature type="region of interest" description="Disordered" evidence="1">
    <location>
        <begin position="1675"/>
        <end position="1711"/>
    </location>
</feature>
<organism evidence="5 6">
    <name type="scientific">Syphacia muris</name>
    <dbReference type="NCBI Taxonomy" id="451379"/>
    <lineage>
        <taxon>Eukaryota</taxon>
        <taxon>Metazoa</taxon>
        <taxon>Ecdysozoa</taxon>
        <taxon>Nematoda</taxon>
        <taxon>Chromadorea</taxon>
        <taxon>Rhabditida</taxon>
        <taxon>Spirurina</taxon>
        <taxon>Oxyuridomorpha</taxon>
        <taxon>Oxyuroidea</taxon>
        <taxon>Oxyuridae</taxon>
        <taxon>Syphacia</taxon>
    </lineage>
</organism>
<dbReference type="InterPro" id="IPR046460">
    <property type="entry name" value="UNC80_C"/>
</dbReference>
<feature type="region of interest" description="Disordered" evidence="1">
    <location>
        <begin position="486"/>
        <end position="527"/>
    </location>
</feature>
<feature type="domain" description="Protein UNC80 central region" evidence="3">
    <location>
        <begin position="196"/>
        <end position="518"/>
    </location>
</feature>
<protein>
    <submittedName>
        <fullName evidence="6">UNC80 domain-containing protein</fullName>
    </submittedName>
</protein>
<evidence type="ECO:0000313" key="6">
    <source>
        <dbReference type="WBParaSite" id="SMUV_0000371401-mRNA-1"/>
    </source>
</evidence>
<feature type="domain" description="Protein UNC80 C-terminal" evidence="4">
    <location>
        <begin position="1139"/>
        <end position="2165"/>
    </location>
</feature>
<keyword evidence="5" id="KW-1185">Reference proteome</keyword>
<feature type="compositionally biased region" description="Basic residues" evidence="1">
    <location>
        <begin position="506"/>
        <end position="518"/>
    </location>
</feature>
<dbReference type="PANTHER" id="PTHR31781">
    <property type="entry name" value="UNC80"/>
    <property type="match status" value="1"/>
</dbReference>
<feature type="domain" description="Protein UNC80 central region" evidence="3">
    <location>
        <begin position="632"/>
        <end position="1020"/>
    </location>
</feature>
<dbReference type="GO" id="GO:0034703">
    <property type="term" value="C:cation channel complex"/>
    <property type="evidence" value="ECO:0007669"/>
    <property type="project" value="TreeGrafter"/>
</dbReference>
<sequence length="2361" mass="266775">MLIQVHDVSLQSKDVDYCFRTESKSELSDDGSLRSTTSSLVPQGNLRDQASLRRGLFKKKDKRCFQSLNADESDAESCPSTPRNASYGGDDSAAATLSSISVSQSNLKKKSGGKLHFALSLLKSVRPDQNEEEGYDGDSNEDFISQDGSALSEGDRRSRSRYGGGVLQQKNTDSTEDLLDLNNRKQSGLNINIPPRKLVNLKGIQDGVKRFAFLLEASMPGSFPDSSLIAALLDLKSPVLARAALLLECTHYVSRCNNNDWPEWIRSTAGRQLSFVGYRSALGNRGTPSATRQMHLTQRKAGKCFYQWAVQIGNRIQWLIEQSNCHKNSSNYSRRQFIQCKKELAVRDDLEDFFDEGIVNDESGEACPPALLLLACFLLREITAFLRETFQTIPRAKAFKSTLGPAYDKMMSNRRWSILSATFYPQQQQHSGSVQSIIDLNSTHCQERRISFSTNEEESSRRGSAEFGDDSALIAEKKVRKLAQGRQRLLRKTAGSSAVGSEMSAKGRRPSIRLRKQSKTQPEVEPNVLVETAPLMLNVKPVDWRTKRRASSMRIPGWNRRSKKKEASEEASGTFVNDGILQYSLGEDDESLVASPTEYAPPEKLPQPSSSTRGSVLRSCGAQSSHLETPLCDDENDETLTKNFPWIKTLVNVINTFDLGCTHERFCTPWCFERVYRQCFRLSEALHKVYGEDLPPEGRLDKRKAVIDSWNARQKSLRNVMRSDSLHRHTGFAQRRESAAVRQGAMLEKTPMALRSLLIEKLAEIEDGRESKAKKMRDSDDLIAVSQLQAKLPPLPKLNFLKTHALNFAHSPISALLCSALILDDSYYKETLKVAWHLLVHGDTNVVASAGNAISSLFILASVRCPDGVLELMHAELSHHDVNVRTAAIRRFHALWRNRFHVWLTMEEGAQLVFKVPPPGIDFTLPSPPIGVSQATVIDPPWMPHVKTKVEELSLKEEEEQATRQTIMTMTRTRRKQKQEMVKRAMRDAEERQSVLRQSFPLRATPIVQQAAYEPALFHHQLPNVSENMTEEAEGHLMSTQMPVAQPLFPSSILSVVPSLIEMLDDLQSHFVTVSDTARRIIWLCIVEDPALFLRHFLEKLTNRDRQDLQGDPCLTVNAVCCLTHIAMTISMIIFYCFQEYLMSLLRKLVLRFQPLPNQTAYSLLNYLFGFVMYYVRSPCPGSLKAIGLALSLIWLVAPYVQGLYFKDLKQTLRKEQCDQALLISANVPSAKKIIVNGPDDEIGGIPCQFPIYEETQFQQILNDSLEFFNVPDEEADSYFLVDKKKNIIHNPAFFVRDYYFFHRSFYSQLSLMKLNPTEAQLKMCQMSFLQRFIEIGKILLTHNALKHTPENVIPQRIFFLHDEFTHLPSFPRKCLESCFGMYNGAMGRELFAMDAIHKFTWAQLMSDMFEKMENSFMYGDLHLFINVINGVTLMHCEDLIILRRCLATYLSMAVRFSNLFASQGFFLMMPTVLRCYCQRQTNSLLCRSIEFVCRQFYILHRKPFFLQMAGAAASILDMNDNDFEVNPMKIKAKYFFKLLIQMENMSSMEDPLEILELVNGKKPLKAVDMCYRDDPNTFSILTDGIASCITVCAFAPESRRSYQMLLVLQAILPHFIKWAEKETTQQRSDASVVKHELTIYSTLCVEMKALINCCDVLARGRTFDLALGTGDRGRSFGTDSPQFYDPPTDESKAQQNNTRERTKTNSWEGSSTAEIHRDSFLKPRDALLVLAATFIEKVTPRLRELSKLASSEHHRIVEILDYKCHMIYVFQKLCEIALSLLKLVPEDYNTMGCSGLQKYFLIILPVTDWSAEGNRAPLNKLLNRLDKTIQKIGKKMLLRRRINWLAVTNWLNGLYKTLNAYPYVNLSAVKSITQRCLRLMVGDPTLDDSSQTALHNLAPSTVLHPTAPPSFFCDVVLKLVSFLIQALDQLSFLCSVDGIGPTADRAEVVLCKVLIPLFIRAASVDKDAPRFQWKDLEFCLNFMQNAITPSMSKHSLAPVQSSNLIATNTRNSTIHELSSRQGSVAVAGGHSATISVQPLVRETVCQTVFLALKVMMVVFQTTLSAHWAKIAKLTKDLISKKMGGAALYAFADFVVEVNLPISLLILPILQNKVNQKPASEHEARWQMEFKERVNKMGARSLPVVRSCNVLLNELAQELHCMTEDFATRLIENARSYTPSINEIHSEAGSTHSVPPSHRSSGIRPLTDMRRLSTTTLTKISRLAPSSFHKGLPCEGITEGIIIEDVEDENAQPVTTRVTKSPSLPLNRRISMWKSMRRKSFRKSDSEFPGIAELQEMSTSPSFHRRTRSYSKSVEEQVSATELTVPSVSLTVQPSLFPVPVEKIAQPEQRLRGISNILAFN</sequence>
<proteinExistence type="predicted"/>
<name>A0A158R4L5_9BILA</name>
<dbReference type="SUPFAM" id="SSF48371">
    <property type="entry name" value="ARM repeat"/>
    <property type="match status" value="1"/>
</dbReference>
<dbReference type="STRING" id="451379.A0A158R4L5"/>
<evidence type="ECO:0000259" key="3">
    <source>
        <dbReference type="Pfam" id="PF19424"/>
    </source>
</evidence>
<dbReference type="InterPro" id="IPR045852">
    <property type="entry name" value="UNC80_central"/>
</dbReference>
<dbReference type="Proteomes" id="UP000046393">
    <property type="component" value="Unplaced"/>
</dbReference>
<dbReference type="Pfam" id="PF20262">
    <property type="entry name" value="UNC80_C"/>
    <property type="match status" value="2"/>
</dbReference>
<dbReference type="GO" id="GO:0055080">
    <property type="term" value="P:monoatomic cation homeostasis"/>
    <property type="evidence" value="ECO:0007669"/>
    <property type="project" value="TreeGrafter"/>
</dbReference>
<keyword evidence="2" id="KW-1133">Transmembrane helix</keyword>
<evidence type="ECO:0000256" key="2">
    <source>
        <dbReference type="SAM" id="Phobius"/>
    </source>
</evidence>
<dbReference type="WBParaSite" id="SMUV_0000371401-mRNA-1">
    <property type="protein sequence ID" value="SMUV_0000371401-mRNA-1"/>
    <property type="gene ID" value="SMUV_0000371401"/>
</dbReference>
<feature type="domain" description="Protein UNC80 C-terminal" evidence="4">
    <location>
        <begin position="1031"/>
        <end position="1109"/>
    </location>
</feature>
<evidence type="ECO:0000256" key="1">
    <source>
        <dbReference type="SAM" id="MobiDB-lite"/>
    </source>
</evidence>
<feature type="compositionally biased region" description="Acidic residues" evidence="1">
    <location>
        <begin position="130"/>
        <end position="141"/>
    </location>
</feature>
<feature type="transmembrane region" description="Helical" evidence="2">
    <location>
        <begin position="1182"/>
        <end position="1206"/>
    </location>
</feature>